<dbReference type="PANTHER" id="PTHR48102">
    <property type="entry name" value="ATP-DEPENDENT CLP PROTEASE ATP-BINDING SUBUNIT CLPX-LIKE, MITOCHONDRIAL-RELATED"/>
    <property type="match status" value="1"/>
</dbReference>
<evidence type="ECO:0000256" key="4">
    <source>
        <dbReference type="SAM" id="SignalP"/>
    </source>
</evidence>
<feature type="compositionally biased region" description="Basic and acidic residues" evidence="3">
    <location>
        <begin position="529"/>
        <end position="543"/>
    </location>
</feature>
<dbReference type="FunFam" id="1.10.8.60:FF:000002">
    <property type="entry name" value="ATP-dependent Clp protease ATP-binding subunit ClpX"/>
    <property type="match status" value="1"/>
</dbReference>
<feature type="region of interest" description="Disordered" evidence="3">
    <location>
        <begin position="51"/>
        <end position="70"/>
    </location>
</feature>
<dbReference type="Gene3D" id="3.40.50.300">
    <property type="entry name" value="P-loop containing nucleotide triphosphate hydrolases"/>
    <property type="match status" value="1"/>
</dbReference>
<dbReference type="SMART" id="SM00382">
    <property type="entry name" value="AAA"/>
    <property type="match status" value="1"/>
</dbReference>
<evidence type="ECO:0000259" key="5">
    <source>
        <dbReference type="SMART" id="SM00382"/>
    </source>
</evidence>
<evidence type="ECO:0000259" key="6">
    <source>
        <dbReference type="SMART" id="SM01086"/>
    </source>
</evidence>
<dbReference type="NCBIfam" id="NF003745">
    <property type="entry name" value="PRK05342.1"/>
    <property type="match status" value="1"/>
</dbReference>
<reference evidence="8" key="1">
    <citation type="submission" date="2022-11" db="UniProtKB">
        <authorList>
            <consortium name="WormBaseParasite"/>
        </authorList>
    </citation>
    <scope>IDENTIFICATION</scope>
</reference>
<dbReference type="WBParaSite" id="PgR052_g014_t01">
    <property type="protein sequence ID" value="PgR052_g014_t01"/>
    <property type="gene ID" value="PgR052_g014"/>
</dbReference>
<dbReference type="Proteomes" id="UP000887569">
    <property type="component" value="Unplaced"/>
</dbReference>
<evidence type="ECO:0000313" key="7">
    <source>
        <dbReference type="Proteomes" id="UP000887569"/>
    </source>
</evidence>
<dbReference type="InterPro" id="IPR019489">
    <property type="entry name" value="Clp_ATPase_C"/>
</dbReference>
<dbReference type="Gene3D" id="1.10.8.60">
    <property type="match status" value="1"/>
</dbReference>
<sequence>VNAACGSFHFSLLLLMLQYGRSISLVLSRFGLFNYKRIKAYRRIITENDYPSRSERRNDHKRPTNREGYGVEHTAHSLVKRNKSSAQAKRCTKRIPYPKEITAYLDQFVIGQEHAKKTLAVGVYQHYKRLEHNSRIATQTQKKKLHQHADEIFTSSLDQPTYEAFMIKGIIKKKERTTVIHGKQRTKFNLKELQLKAHAEAGSFPLEKSNIILLGPSGVGKTYLTQMLANILDVPIAMCDCTVLTQAGYVGDDVDTVIQKLLHNADGDVERTQRGIVFLDEFDKISSSTDFHSHGLRDVSGRGVQQALLKLVEGSVIKVKGPPSLGTKVDVDTSNVLFVASGAFNNLDKIIARRLHRKIVGFGADINTGYAECLQNKDEKEVSKCRDQLLAQTDQTDLISFGMVPELIGRFPVYVPFHGLDEELLVRIMQEPKNSIISQAKQQFLLDKVRLHFTDGALKEIAGIAVQKKTGARALRMIVENVLLDAKYEVPGTGVDTVIIDENVVKGKTSYVGVKKHASPVVNPNKSLDTFHPDHRGNDRTAK</sequence>
<dbReference type="InterPro" id="IPR003593">
    <property type="entry name" value="AAA+_ATPase"/>
</dbReference>
<name>A0A915BRV5_PARUN</name>
<evidence type="ECO:0000256" key="1">
    <source>
        <dbReference type="ARBA" id="ARBA00022741"/>
    </source>
</evidence>
<dbReference type="AlphaFoldDB" id="A0A915BRV5"/>
<dbReference type="GO" id="GO:0016887">
    <property type="term" value="F:ATP hydrolysis activity"/>
    <property type="evidence" value="ECO:0007669"/>
    <property type="project" value="InterPro"/>
</dbReference>
<evidence type="ECO:0000256" key="2">
    <source>
        <dbReference type="ARBA" id="ARBA00022840"/>
    </source>
</evidence>
<dbReference type="SUPFAM" id="SSF52540">
    <property type="entry name" value="P-loop containing nucleoside triphosphate hydrolases"/>
    <property type="match status" value="1"/>
</dbReference>
<dbReference type="Pfam" id="PF07724">
    <property type="entry name" value="AAA_2"/>
    <property type="match status" value="1"/>
</dbReference>
<keyword evidence="2" id="KW-0067">ATP-binding</keyword>
<dbReference type="SMART" id="SM01086">
    <property type="entry name" value="ClpB_D2-small"/>
    <property type="match status" value="1"/>
</dbReference>
<dbReference type="Pfam" id="PF10431">
    <property type="entry name" value="ClpB_D2-small"/>
    <property type="match status" value="1"/>
</dbReference>
<organism evidence="7 8">
    <name type="scientific">Parascaris univalens</name>
    <name type="common">Nematode worm</name>
    <dbReference type="NCBI Taxonomy" id="6257"/>
    <lineage>
        <taxon>Eukaryota</taxon>
        <taxon>Metazoa</taxon>
        <taxon>Ecdysozoa</taxon>
        <taxon>Nematoda</taxon>
        <taxon>Chromadorea</taxon>
        <taxon>Rhabditida</taxon>
        <taxon>Spirurina</taxon>
        <taxon>Ascaridomorpha</taxon>
        <taxon>Ascaridoidea</taxon>
        <taxon>Ascarididae</taxon>
        <taxon>Parascaris</taxon>
    </lineage>
</organism>
<evidence type="ECO:0000313" key="8">
    <source>
        <dbReference type="WBParaSite" id="PgR052_g014_t01"/>
    </source>
</evidence>
<keyword evidence="7" id="KW-1185">Reference proteome</keyword>
<proteinExistence type="predicted"/>
<dbReference type="GO" id="GO:0005524">
    <property type="term" value="F:ATP binding"/>
    <property type="evidence" value="ECO:0007669"/>
    <property type="project" value="UniProtKB-KW"/>
</dbReference>
<dbReference type="InterPro" id="IPR027417">
    <property type="entry name" value="P-loop_NTPase"/>
</dbReference>
<dbReference type="PANTHER" id="PTHR48102:SF10">
    <property type="entry name" value="ATP-DEPENDENT CLP PROTEASE ATP-BINDING SUBUNIT CLPX"/>
    <property type="match status" value="1"/>
</dbReference>
<keyword evidence="1" id="KW-0547">Nucleotide-binding</keyword>
<keyword evidence="4" id="KW-0732">Signal</keyword>
<feature type="domain" description="Clp ATPase C-terminal" evidence="6">
    <location>
        <begin position="420"/>
        <end position="511"/>
    </location>
</feature>
<feature type="signal peptide" evidence="4">
    <location>
        <begin position="1"/>
        <end position="22"/>
    </location>
</feature>
<feature type="region of interest" description="Disordered" evidence="3">
    <location>
        <begin position="522"/>
        <end position="543"/>
    </location>
</feature>
<evidence type="ECO:0000256" key="3">
    <source>
        <dbReference type="SAM" id="MobiDB-lite"/>
    </source>
</evidence>
<accession>A0A915BRV5</accession>
<dbReference type="InterPro" id="IPR050052">
    <property type="entry name" value="ATP-dep_Clp_protease_ClpX"/>
</dbReference>
<feature type="domain" description="AAA+ ATPase" evidence="5">
    <location>
        <begin position="207"/>
        <end position="365"/>
    </location>
</feature>
<dbReference type="GO" id="GO:0005759">
    <property type="term" value="C:mitochondrial matrix"/>
    <property type="evidence" value="ECO:0007669"/>
    <property type="project" value="TreeGrafter"/>
</dbReference>
<dbReference type="GO" id="GO:0051603">
    <property type="term" value="P:proteolysis involved in protein catabolic process"/>
    <property type="evidence" value="ECO:0007669"/>
    <property type="project" value="TreeGrafter"/>
</dbReference>
<dbReference type="InterPro" id="IPR003959">
    <property type="entry name" value="ATPase_AAA_core"/>
</dbReference>
<feature type="chain" id="PRO_5036919270" evidence="4">
    <location>
        <begin position="23"/>
        <end position="543"/>
    </location>
</feature>
<protein>
    <submittedName>
        <fullName evidence="8">Uncharacterized protein</fullName>
    </submittedName>
</protein>